<organism evidence="2">
    <name type="scientific">Nothobranchius furzeri</name>
    <name type="common">Turquoise killifish</name>
    <dbReference type="NCBI Taxonomy" id="105023"/>
    <lineage>
        <taxon>Eukaryota</taxon>
        <taxon>Metazoa</taxon>
        <taxon>Chordata</taxon>
        <taxon>Craniata</taxon>
        <taxon>Vertebrata</taxon>
        <taxon>Euteleostomi</taxon>
        <taxon>Actinopterygii</taxon>
        <taxon>Neopterygii</taxon>
        <taxon>Teleostei</taxon>
        <taxon>Neoteleostei</taxon>
        <taxon>Acanthomorphata</taxon>
        <taxon>Ovalentaria</taxon>
        <taxon>Atherinomorphae</taxon>
        <taxon>Cyprinodontiformes</taxon>
        <taxon>Nothobranchiidae</taxon>
        <taxon>Nothobranchius</taxon>
    </lineage>
</organism>
<reference evidence="2" key="1">
    <citation type="submission" date="2016-05" db="EMBL/GenBank/DDBJ databases">
        <authorList>
            <person name="Lavstsen T."/>
            <person name="Jespersen J.S."/>
        </authorList>
    </citation>
    <scope>NUCLEOTIDE SEQUENCE</scope>
    <source>
        <tissue evidence="2">Brain</tissue>
    </source>
</reference>
<feature type="non-terminal residue" evidence="2">
    <location>
        <position position="1"/>
    </location>
</feature>
<dbReference type="AlphaFoldDB" id="A0A1A8ANB2"/>
<feature type="compositionally biased region" description="Polar residues" evidence="1">
    <location>
        <begin position="14"/>
        <end position="29"/>
    </location>
</feature>
<protein>
    <submittedName>
        <fullName evidence="2">Interleukin 31 receptor A</fullName>
    </submittedName>
</protein>
<sequence length="63" mass="7092">HRQPSSRSISTSSLEVQQPSTAMTSSSQQMKPVSLLFSSCLHLSRPAFLCFQKIFRVVCLYQT</sequence>
<keyword evidence="2" id="KW-0675">Receptor</keyword>
<accession>A0A1A8ANB2</accession>
<evidence type="ECO:0000313" key="2">
    <source>
        <dbReference type="EMBL" id="SBP55976.1"/>
    </source>
</evidence>
<reference evidence="2" key="2">
    <citation type="submission" date="2016-06" db="EMBL/GenBank/DDBJ databases">
        <title>The genome of a short-lived fish provides insights into sex chromosome evolution and the genetic control of aging.</title>
        <authorList>
            <person name="Reichwald K."/>
            <person name="Felder M."/>
            <person name="Petzold A."/>
            <person name="Koch P."/>
            <person name="Groth M."/>
            <person name="Platzer M."/>
        </authorList>
    </citation>
    <scope>NUCLEOTIDE SEQUENCE</scope>
    <source>
        <tissue evidence="2">Brain</tissue>
    </source>
</reference>
<dbReference type="EMBL" id="HADY01017491">
    <property type="protein sequence ID" value="SBP55976.1"/>
    <property type="molecule type" value="Transcribed_RNA"/>
</dbReference>
<feature type="region of interest" description="Disordered" evidence="1">
    <location>
        <begin position="1"/>
        <end position="29"/>
    </location>
</feature>
<feature type="compositionally biased region" description="Low complexity" evidence="1">
    <location>
        <begin position="1"/>
        <end position="13"/>
    </location>
</feature>
<evidence type="ECO:0000256" key="1">
    <source>
        <dbReference type="SAM" id="MobiDB-lite"/>
    </source>
</evidence>
<proteinExistence type="predicted"/>
<gene>
    <name evidence="2" type="primary">IL31RA</name>
</gene>
<name>A0A1A8ANB2_NOTFU</name>